<dbReference type="SUPFAM" id="SSF52540">
    <property type="entry name" value="P-loop containing nucleoside triphosphate hydrolases"/>
    <property type="match status" value="1"/>
</dbReference>
<dbReference type="InterPro" id="IPR017871">
    <property type="entry name" value="ABC_transporter-like_CS"/>
</dbReference>
<sequence>MSQETNGLAPILEAEHITKRFGRITALEDVSMRVYTSEILCVLGDNGAGKSTLIKTLSGVHPPDEGRLLVDGEPVRFSSPRDALARGIATVYQDLAMVPMLSVVRNFFLGAEPTRGVGPLRRLDLREGEAVVRAELQRMGIELRDLSVPVSALSGGQRQALAIARAIHFGARVLVLDEPTSALGVKQAGIVLRYVMEARTRGCGVILITHNPHHAHMVGDRFTILNRGRCEGTFAKADITRDELVRRMAGGEELEHLQHELRAS</sequence>
<dbReference type="CDD" id="cd03216">
    <property type="entry name" value="ABC_Carb_Monos_I"/>
    <property type="match status" value="1"/>
</dbReference>
<dbReference type="PROSITE" id="PS50893">
    <property type="entry name" value="ABC_TRANSPORTER_2"/>
    <property type="match status" value="1"/>
</dbReference>
<keyword evidence="2 4" id="KW-0067">ATP-binding</keyword>
<comment type="caution">
    <text evidence="4">The sequence shown here is derived from an EMBL/GenBank/DDBJ whole genome shotgun (WGS) entry which is preliminary data.</text>
</comment>
<dbReference type="GO" id="GO:0005524">
    <property type="term" value="F:ATP binding"/>
    <property type="evidence" value="ECO:0007669"/>
    <property type="project" value="UniProtKB-KW"/>
</dbReference>
<keyword evidence="5" id="KW-1185">Reference proteome</keyword>
<dbReference type="PANTHER" id="PTHR43790:SF8">
    <property type="entry name" value="SUGAR ABC TRANSPORTER ATP-BINDING PROTEIN"/>
    <property type="match status" value="1"/>
</dbReference>
<evidence type="ECO:0000313" key="4">
    <source>
        <dbReference type="EMBL" id="MDC0745033.1"/>
    </source>
</evidence>
<gene>
    <name evidence="4" type="ORF">POL67_27115</name>
</gene>
<dbReference type="EMBL" id="JAQNDO010000001">
    <property type="protein sequence ID" value="MDC0745033.1"/>
    <property type="molecule type" value="Genomic_DNA"/>
</dbReference>
<dbReference type="InterPro" id="IPR027417">
    <property type="entry name" value="P-loop_NTPase"/>
</dbReference>
<dbReference type="InterPro" id="IPR003439">
    <property type="entry name" value="ABC_transporter-like_ATP-bd"/>
</dbReference>
<dbReference type="Gene3D" id="3.40.50.300">
    <property type="entry name" value="P-loop containing nucleotide triphosphate hydrolases"/>
    <property type="match status" value="1"/>
</dbReference>
<evidence type="ECO:0000256" key="2">
    <source>
        <dbReference type="ARBA" id="ARBA00022840"/>
    </source>
</evidence>
<dbReference type="PANTHER" id="PTHR43790">
    <property type="entry name" value="CARBOHYDRATE TRANSPORT ATP-BINDING PROTEIN MG119-RELATED"/>
    <property type="match status" value="1"/>
</dbReference>
<dbReference type="InterPro" id="IPR003593">
    <property type="entry name" value="AAA+_ATPase"/>
</dbReference>
<dbReference type="PROSITE" id="PS00211">
    <property type="entry name" value="ABC_TRANSPORTER_1"/>
    <property type="match status" value="1"/>
</dbReference>
<dbReference type="RefSeq" id="WP_271922142.1">
    <property type="nucleotide sequence ID" value="NZ_JAQNDO010000001.1"/>
</dbReference>
<keyword evidence="1" id="KW-0547">Nucleotide-binding</keyword>
<name>A0ABT5ET78_9BACT</name>
<dbReference type="Pfam" id="PF00005">
    <property type="entry name" value="ABC_tran"/>
    <property type="match status" value="1"/>
</dbReference>
<dbReference type="InterPro" id="IPR050107">
    <property type="entry name" value="ABC_carbohydrate_import_ATPase"/>
</dbReference>
<feature type="domain" description="ABC transporter" evidence="3">
    <location>
        <begin position="12"/>
        <end position="252"/>
    </location>
</feature>
<reference evidence="4 5" key="1">
    <citation type="submission" date="2022-11" db="EMBL/GenBank/DDBJ databases">
        <title>Minimal conservation of predation-associated metabolite biosynthetic gene clusters underscores biosynthetic potential of Myxococcota including descriptions for ten novel species: Archangium lansinium sp. nov., Myxococcus landrumus sp. nov., Nannocystis bai.</title>
        <authorList>
            <person name="Ahearne A."/>
            <person name="Stevens C."/>
            <person name="Dowd S."/>
        </authorList>
    </citation>
    <scope>NUCLEOTIDE SEQUENCE [LARGE SCALE GENOMIC DNA]</scope>
    <source>
        <strain evidence="4 5">RJM3</strain>
    </source>
</reference>
<protein>
    <submittedName>
        <fullName evidence="4">ATP-binding cassette domain-containing protein</fullName>
    </submittedName>
</protein>
<dbReference type="SMART" id="SM00382">
    <property type="entry name" value="AAA"/>
    <property type="match status" value="1"/>
</dbReference>
<evidence type="ECO:0000256" key="1">
    <source>
        <dbReference type="ARBA" id="ARBA00022741"/>
    </source>
</evidence>
<organism evidence="4 5">
    <name type="scientific">Polyangium mundeleinium</name>
    <dbReference type="NCBI Taxonomy" id="2995306"/>
    <lineage>
        <taxon>Bacteria</taxon>
        <taxon>Pseudomonadati</taxon>
        <taxon>Myxococcota</taxon>
        <taxon>Polyangia</taxon>
        <taxon>Polyangiales</taxon>
        <taxon>Polyangiaceae</taxon>
        <taxon>Polyangium</taxon>
    </lineage>
</organism>
<evidence type="ECO:0000313" key="5">
    <source>
        <dbReference type="Proteomes" id="UP001221411"/>
    </source>
</evidence>
<dbReference type="Proteomes" id="UP001221411">
    <property type="component" value="Unassembled WGS sequence"/>
</dbReference>
<evidence type="ECO:0000259" key="3">
    <source>
        <dbReference type="PROSITE" id="PS50893"/>
    </source>
</evidence>
<accession>A0ABT5ET78</accession>
<proteinExistence type="predicted"/>